<sequence length="57" mass="6007">MVRRGPSVSMGQWALLLLPILFLYEGLLGSGVPRSTTLSCTMLIVCATAVPTMPEGA</sequence>
<gene>
    <name evidence="2" type="ORF">Naga_100768g3</name>
</gene>
<comment type="caution">
    <text evidence="2">The sequence shown here is derived from an EMBL/GenBank/DDBJ whole genome shotgun (WGS) entry which is preliminary data.</text>
</comment>
<dbReference type="Proteomes" id="UP000019335">
    <property type="component" value="Chromosome 10"/>
</dbReference>
<feature type="chain" id="PRO_5004900718" evidence="1">
    <location>
        <begin position="30"/>
        <end position="57"/>
    </location>
</feature>
<protein>
    <submittedName>
        <fullName evidence="2">Uncharacterized protein</fullName>
    </submittedName>
</protein>
<feature type="signal peptide" evidence="1">
    <location>
        <begin position="1"/>
        <end position="29"/>
    </location>
</feature>
<dbReference type="AlphaFoldDB" id="W7TFA2"/>
<proteinExistence type="predicted"/>
<organism evidence="2 3">
    <name type="scientific">Nannochloropsis gaditana</name>
    <dbReference type="NCBI Taxonomy" id="72520"/>
    <lineage>
        <taxon>Eukaryota</taxon>
        <taxon>Sar</taxon>
        <taxon>Stramenopiles</taxon>
        <taxon>Ochrophyta</taxon>
        <taxon>Eustigmatophyceae</taxon>
        <taxon>Eustigmatales</taxon>
        <taxon>Monodopsidaceae</taxon>
        <taxon>Nannochloropsis</taxon>
    </lineage>
</organism>
<reference evidence="2 3" key="1">
    <citation type="journal article" date="2014" name="Mol. Plant">
        <title>Chromosome Scale Genome Assembly and Transcriptome Profiling of Nannochloropsis gaditana in Nitrogen Depletion.</title>
        <authorList>
            <person name="Corteggiani Carpinelli E."/>
            <person name="Telatin A."/>
            <person name="Vitulo N."/>
            <person name="Forcato C."/>
            <person name="D'Angelo M."/>
            <person name="Schiavon R."/>
            <person name="Vezzi A."/>
            <person name="Giacometti G.M."/>
            <person name="Morosinotto T."/>
            <person name="Valle G."/>
        </authorList>
    </citation>
    <scope>NUCLEOTIDE SEQUENCE [LARGE SCALE GENOMIC DNA]</scope>
    <source>
        <strain evidence="2 3">B-31</strain>
    </source>
</reference>
<keyword evidence="1" id="KW-0732">Signal</keyword>
<evidence type="ECO:0000313" key="2">
    <source>
        <dbReference type="EMBL" id="EWM25685.1"/>
    </source>
</evidence>
<keyword evidence="3" id="KW-1185">Reference proteome</keyword>
<accession>W7TFA2</accession>
<name>W7TFA2_9STRA</name>
<dbReference type="EMBL" id="AZIL01000846">
    <property type="protein sequence ID" value="EWM25685.1"/>
    <property type="molecule type" value="Genomic_DNA"/>
</dbReference>
<evidence type="ECO:0000256" key="1">
    <source>
        <dbReference type="SAM" id="SignalP"/>
    </source>
</evidence>
<evidence type="ECO:0000313" key="3">
    <source>
        <dbReference type="Proteomes" id="UP000019335"/>
    </source>
</evidence>